<dbReference type="Proteomes" id="UP001596274">
    <property type="component" value="Unassembled WGS sequence"/>
</dbReference>
<dbReference type="AlphaFoldDB" id="A0ABD5T0J6"/>
<keyword evidence="3" id="KW-1185">Reference proteome</keyword>
<dbReference type="CDD" id="cd00371">
    <property type="entry name" value="HMA"/>
    <property type="match status" value="1"/>
</dbReference>
<evidence type="ECO:0000259" key="1">
    <source>
        <dbReference type="PROSITE" id="PS50846"/>
    </source>
</evidence>
<reference evidence="2 3" key="1">
    <citation type="journal article" date="2019" name="Int. J. Syst. Evol. Microbiol.">
        <title>The Global Catalogue of Microorganisms (GCM) 10K type strain sequencing project: providing services to taxonomists for standard genome sequencing and annotation.</title>
        <authorList>
            <consortium name="The Broad Institute Genomics Platform"/>
            <consortium name="The Broad Institute Genome Sequencing Center for Infectious Disease"/>
            <person name="Wu L."/>
            <person name="Ma J."/>
        </authorList>
    </citation>
    <scope>NUCLEOTIDE SEQUENCE [LARGE SCALE GENOMIC DNA]</scope>
    <source>
        <strain evidence="2 3">PJ61</strain>
    </source>
</reference>
<name>A0ABD5T0J6_9EURY</name>
<accession>A0ABD5T0J6</accession>
<dbReference type="Gene3D" id="3.30.70.100">
    <property type="match status" value="1"/>
</dbReference>
<dbReference type="Pfam" id="PF00403">
    <property type="entry name" value="HMA"/>
    <property type="match status" value="1"/>
</dbReference>
<organism evidence="2 3">
    <name type="scientific">Halorubrum pallidum</name>
    <dbReference type="NCBI Taxonomy" id="1526114"/>
    <lineage>
        <taxon>Archaea</taxon>
        <taxon>Methanobacteriati</taxon>
        <taxon>Methanobacteriota</taxon>
        <taxon>Stenosarchaea group</taxon>
        <taxon>Halobacteria</taxon>
        <taxon>Halobacteriales</taxon>
        <taxon>Haloferacaceae</taxon>
        <taxon>Halorubrum</taxon>
    </lineage>
</organism>
<evidence type="ECO:0000313" key="3">
    <source>
        <dbReference type="Proteomes" id="UP001596274"/>
    </source>
</evidence>
<protein>
    <submittedName>
        <fullName evidence="2">Cation transporter</fullName>
    </submittedName>
</protein>
<dbReference type="InterPro" id="IPR006121">
    <property type="entry name" value="HMA_dom"/>
</dbReference>
<dbReference type="InterPro" id="IPR036163">
    <property type="entry name" value="HMA_dom_sf"/>
</dbReference>
<feature type="non-terminal residue" evidence="2">
    <location>
        <position position="114"/>
    </location>
</feature>
<gene>
    <name evidence="2" type="ORF">ACFQDD_04170</name>
</gene>
<dbReference type="SUPFAM" id="SSF55008">
    <property type="entry name" value="HMA, heavy metal-associated domain"/>
    <property type="match status" value="1"/>
</dbReference>
<proteinExistence type="predicted"/>
<feature type="domain" description="HMA" evidence="1">
    <location>
        <begin position="62"/>
        <end position="114"/>
    </location>
</feature>
<comment type="caution">
    <text evidence="2">The sequence shown here is derived from an EMBL/GenBank/DDBJ whole genome shotgun (WGS) entry which is preliminary data.</text>
</comment>
<sequence length="114" mass="12151">MTTCTLCDLPTGADPHTSPDVDGEFCCRGCLAVARSLDDVDGLDEIEERRPDAEPDDEFDGETAFLHVDGMHCATCESFLEMTAGDQPGVAAAEASYATDTIRVDYDPDAVSAE</sequence>
<evidence type="ECO:0000313" key="2">
    <source>
        <dbReference type="EMBL" id="MFC6770723.1"/>
    </source>
</evidence>
<dbReference type="PROSITE" id="PS50846">
    <property type="entry name" value="HMA_2"/>
    <property type="match status" value="1"/>
</dbReference>
<dbReference type="EMBL" id="JBHSWT010000120">
    <property type="protein sequence ID" value="MFC6770723.1"/>
    <property type="molecule type" value="Genomic_DNA"/>
</dbReference>